<dbReference type="PROSITE" id="PS50045">
    <property type="entry name" value="SIGMA54_INTERACT_4"/>
    <property type="match status" value="1"/>
</dbReference>
<evidence type="ECO:0000256" key="4">
    <source>
        <dbReference type="ARBA" id="ARBA00023125"/>
    </source>
</evidence>
<feature type="domain" description="Sigma-54 factor interaction" evidence="6">
    <location>
        <begin position="485"/>
        <end position="546"/>
    </location>
</feature>
<dbReference type="InterPro" id="IPR003018">
    <property type="entry name" value="GAF"/>
</dbReference>
<dbReference type="InterPro" id="IPR058031">
    <property type="entry name" value="AAA_lid_NorR"/>
</dbReference>
<keyword evidence="2" id="KW-0067">ATP-binding</keyword>
<keyword evidence="1" id="KW-0547">Nucleotide-binding</keyword>
<dbReference type="Proteomes" id="UP001299596">
    <property type="component" value="Unassembled WGS sequence"/>
</dbReference>
<dbReference type="Gene3D" id="3.30.450.40">
    <property type="match status" value="1"/>
</dbReference>
<evidence type="ECO:0000313" key="7">
    <source>
        <dbReference type="EMBL" id="MEB3022161.1"/>
    </source>
</evidence>
<dbReference type="Pfam" id="PF25601">
    <property type="entry name" value="AAA_lid_14"/>
    <property type="match status" value="1"/>
</dbReference>
<dbReference type="Pfam" id="PF02954">
    <property type="entry name" value="HTH_8"/>
    <property type="match status" value="1"/>
</dbReference>
<evidence type="ECO:0000313" key="8">
    <source>
        <dbReference type="Proteomes" id="UP001299596"/>
    </source>
</evidence>
<dbReference type="Gene3D" id="1.10.8.60">
    <property type="match status" value="1"/>
</dbReference>
<name>A0ABU5XIP7_9MYCO</name>
<sequence length="617" mass="66122">MTAPASDPPPHVTAASDALSLRAGSGVPGVSDLIAASWERSRDAGVDAAQPHRSFTDDINTGSLLVRCAQPVLEQLEIDTADLPLVIALSDKKARIVQRIDCSSVVGQLLDQVQFAPGFDCSEAALGTNGIGTVLEAGQPISVVGSEHFTENLRMFACTGAPIIDPVTRRIEGVLDITSLAQAWSPLIPTLIKNAAKDISRNLLLDRNQSQRAIFETYLRVAARSARHAVFAFGDTLFIASPCAQQMFDASEQQVLREHATFLMTHKEHAGDTLALPGRKRLVHLWGTRIFAGSEVAGIVVTAELVSSRRTGLAGDFAAQASPQIGVTAPQPAEIADAPFCSHGSLAGGRSPAWVRACGELRAALENKQPALLVGETGVGKSTLVIELFHSIYPNAHSIAVDAAQIGAEVTPSDISSLVSNRSEPTLHIVRDIDQASPDEVEKLEEYFSVVESLDGPAWIVATVSQSPPSSDLPCCELLSHFDTTITVPPLRCRTDDLPAITATLLHTIAPKHKIRVSPAAQRLISRYSWPRNISQLREALAHAVRRRPVGEIQDDDLPGYCQTGSRRALTPLETIERDAIVAALQNVAHNRVAAATQLGMSRSSLYRKLKTYGITA</sequence>
<proteinExistence type="predicted"/>
<evidence type="ECO:0000256" key="5">
    <source>
        <dbReference type="ARBA" id="ARBA00023163"/>
    </source>
</evidence>
<dbReference type="EMBL" id="JAYJJR010000008">
    <property type="protein sequence ID" value="MEB3022161.1"/>
    <property type="molecule type" value="Genomic_DNA"/>
</dbReference>
<keyword evidence="3" id="KW-0805">Transcription regulation</keyword>
<evidence type="ECO:0000256" key="3">
    <source>
        <dbReference type="ARBA" id="ARBA00023015"/>
    </source>
</evidence>
<dbReference type="InterPro" id="IPR002197">
    <property type="entry name" value="HTH_Fis"/>
</dbReference>
<dbReference type="Pfam" id="PF01590">
    <property type="entry name" value="GAF"/>
    <property type="match status" value="1"/>
</dbReference>
<evidence type="ECO:0000256" key="2">
    <source>
        <dbReference type="ARBA" id="ARBA00022840"/>
    </source>
</evidence>
<dbReference type="SUPFAM" id="SSF46689">
    <property type="entry name" value="Homeodomain-like"/>
    <property type="match status" value="1"/>
</dbReference>
<gene>
    <name evidence="7" type="ORF">K6T79_14020</name>
</gene>
<dbReference type="PANTHER" id="PTHR32071">
    <property type="entry name" value="TRANSCRIPTIONAL REGULATORY PROTEIN"/>
    <property type="match status" value="1"/>
</dbReference>
<dbReference type="RefSeq" id="WP_225405262.1">
    <property type="nucleotide sequence ID" value="NZ_JAYJJR010000008.1"/>
</dbReference>
<dbReference type="InterPro" id="IPR029016">
    <property type="entry name" value="GAF-like_dom_sf"/>
</dbReference>
<dbReference type="Gene3D" id="1.10.10.60">
    <property type="entry name" value="Homeodomain-like"/>
    <property type="match status" value="1"/>
</dbReference>
<keyword evidence="5" id="KW-0804">Transcription</keyword>
<dbReference type="InterPro" id="IPR027417">
    <property type="entry name" value="P-loop_NTPase"/>
</dbReference>
<reference evidence="7 8" key="1">
    <citation type="submission" date="2023-12" db="EMBL/GenBank/DDBJ databases">
        <title>Description of new species of Mycobacterium terrae complex isolated from sewage at the Sao Paulo Zoological Park Foundation in Brazil.</title>
        <authorList>
            <person name="Romagnoli C.L."/>
            <person name="Conceicao E.C."/>
            <person name="Machado E."/>
            <person name="Barreto L.B.P.F."/>
            <person name="Sharma A."/>
            <person name="Silva N.M."/>
            <person name="Marques L.E."/>
            <person name="Juliana M.A."/>
            <person name="Lourenco M.C.S."/>
            <person name="Digiampietri L.A."/>
            <person name="Suffys P.N."/>
            <person name="Viana-Niero C."/>
        </authorList>
    </citation>
    <scope>NUCLEOTIDE SEQUENCE [LARGE SCALE GENOMIC DNA]</scope>
    <source>
        <strain evidence="7 8">MYC098</strain>
    </source>
</reference>
<dbReference type="InterPro" id="IPR002078">
    <property type="entry name" value="Sigma_54_int"/>
</dbReference>
<keyword evidence="4" id="KW-0238">DNA-binding</keyword>
<protein>
    <submittedName>
        <fullName evidence="7">Helix-turn-helix domain-containing protein</fullName>
    </submittedName>
</protein>
<dbReference type="SUPFAM" id="SSF52540">
    <property type="entry name" value="P-loop containing nucleoside triphosphate hydrolases"/>
    <property type="match status" value="1"/>
</dbReference>
<dbReference type="Gene3D" id="3.40.50.300">
    <property type="entry name" value="P-loop containing nucleotide triphosphate hydrolases"/>
    <property type="match status" value="1"/>
</dbReference>
<comment type="caution">
    <text evidence="7">The sequence shown here is derived from an EMBL/GenBank/DDBJ whole genome shotgun (WGS) entry which is preliminary data.</text>
</comment>
<evidence type="ECO:0000256" key="1">
    <source>
        <dbReference type="ARBA" id="ARBA00022741"/>
    </source>
</evidence>
<dbReference type="InterPro" id="IPR009057">
    <property type="entry name" value="Homeodomain-like_sf"/>
</dbReference>
<dbReference type="PRINTS" id="PR01590">
    <property type="entry name" value="HTHFIS"/>
</dbReference>
<accession>A0ABU5XIP7</accession>
<evidence type="ECO:0000259" key="6">
    <source>
        <dbReference type="PROSITE" id="PS50045"/>
    </source>
</evidence>
<organism evidence="7 8">
    <name type="scientific">[Mycobacterium] crassicus</name>
    <dbReference type="NCBI Taxonomy" id="2872309"/>
    <lineage>
        <taxon>Bacteria</taxon>
        <taxon>Bacillati</taxon>
        <taxon>Actinomycetota</taxon>
        <taxon>Actinomycetes</taxon>
        <taxon>Mycobacteriales</taxon>
        <taxon>Mycobacteriaceae</taxon>
        <taxon>Mycolicibacter</taxon>
    </lineage>
</organism>
<keyword evidence="8" id="KW-1185">Reference proteome</keyword>